<sequence>MSHLDLFMKAHCATEPVPKILLPKTFERLKWLPNPVQIKNLSHQQLIDVPEEIALGMGRETDQQRDAAAGMTFFGQFVDHDITLDVTSALGTPIEPATIRHVRSPSLDLDCVYGGGPEATPQLYGSGDVANSLVYGNGQNPFDLARTTNGAALVGDPRHDENDVVSQNRANMIAVHSILMGKCLSDLVFSATWSLKRCAASCGCVTSGSSGTNYCPVLSIRAAWMRPGTKTSLAPMYRLCRLNSAVLPEPGGPQCGTERTLKLND</sequence>
<dbReference type="Gene3D" id="1.10.640.10">
    <property type="entry name" value="Haem peroxidase domain superfamily, animal type"/>
    <property type="match status" value="1"/>
</dbReference>
<protein>
    <recommendedName>
        <fullName evidence="3">Heme peroxidase</fullName>
    </recommendedName>
</protein>
<organism evidence="1 2">
    <name type="scientific">Yoonia sediminilitoris</name>
    <dbReference type="NCBI Taxonomy" id="1286148"/>
    <lineage>
        <taxon>Bacteria</taxon>
        <taxon>Pseudomonadati</taxon>
        <taxon>Pseudomonadota</taxon>
        <taxon>Alphaproteobacteria</taxon>
        <taxon>Rhodobacterales</taxon>
        <taxon>Paracoccaceae</taxon>
        <taxon>Yoonia</taxon>
    </lineage>
</organism>
<dbReference type="GO" id="GO:0020037">
    <property type="term" value="F:heme binding"/>
    <property type="evidence" value="ECO:0007669"/>
    <property type="project" value="InterPro"/>
</dbReference>
<evidence type="ECO:0008006" key="3">
    <source>
        <dbReference type="Google" id="ProtNLM"/>
    </source>
</evidence>
<dbReference type="GO" id="GO:0006979">
    <property type="term" value="P:response to oxidative stress"/>
    <property type="evidence" value="ECO:0007669"/>
    <property type="project" value="InterPro"/>
</dbReference>
<evidence type="ECO:0000313" key="2">
    <source>
        <dbReference type="Proteomes" id="UP000244523"/>
    </source>
</evidence>
<dbReference type="InterPro" id="IPR037120">
    <property type="entry name" value="Haem_peroxidase_sf_animal"/>
</dbReference>
<dbReference type="Proteomes" id="UP000244523">
    <property type="component" value="Unassembled WGS sequence"/>
</dbReference>
<dbReference type="SUPFAM" id="SSF48113">
    <property type="entry name" value="Heme-dependent peroxidases"/>
    <property type="match status" value="1"/>
</dbReference>
<proteinExistence type="predicted"/>
<reference evidence="1 2" key="1">
    <citation type="submission" date="2018-04" db="EMBL/GenBank/DDBJ databases">
        <title>Genomic Encyclopedia of Archaeal and Bacterial Type Strains, Phase II (KMG-II): from individual species to whole genera.</title>
        <authorList>
            <person name="Goeker M."/>
        </authorList>
    </citation>
    <scope>NUCLEOTIDE SEQUENCE [LARGE SCALE GENOMIC DNA]</scope>
    <source>
        <strain evidence="1 2">DSM 29955</strain>
    </source>
</reference>
<accession>A0A2T6KCV9</accession>
<dbReference type="EMBL" id="QBUD01000009">
    <property type="protein sequence ID" value="PUB12786.1"/>
    <property type="molecule type" value="Genomic_DNA"/>
</dbReference>
<comment type="caution">
    <text evidence="1">The sequence shown here is derived from an EMBL/GenBank/DDBJ whole genome shotgun (WGS) entry which is preliminary data.</text>
</comment>
<gene>
    <name evidence="1" type="ORF">C8N45_10995</name>
</gene>
<keyword evidence="2" id="KW-1185">Reference proteome</keyword>
<dbReference type="GO" id="GO:0004601">
    <property type="term" value="F:peroxidase activity"/>
    <property type="evidence" value="ECO:0007669"/>
    <property type="project" value="InterPro"/>
</dbReference>
<dbReference type="AlphaFoldDB" id="A0A2T6KCV9"/>
<name>A0A2T6KCV9_9RHOB</name>
<dbReference type="InterPro" id="IPR010255">
    <property type="entry name" value="Haem_peroxidase_sf"/>
</dbReference>
<evidence type="ECO:0000313" key="1">
    <source>
        <dbReference type="EMBL" id="PUB12786.1"/>
    </source>
</evidence>